<evidence type="ECO:0008006" key="3">
    <source>
        <dbReference type="Google" id="ProtNLM"/>
    </source>
</evidence>
<dbReference type="InterPro" id="IPR036296">
    <property type="entry name" value="SKP1-like_dim_sf"/>
</dbReference>
<gene>
    <name evidence="1" type="primary">Cni-C16D2.1</name>
    <name evidence="1" type="synonym">Cnig_chr_II.g5486</name>
    <name evidence="1" type="ORF">B9Z55_005486</name>
</gene>
<dbReference type="Proteomes" id="UP000230233">
    <property type="component" value="Chromosome II"/>
</dbReference>
<dbReference type="Gene3D" id="3.30.710.10">
    <property type="entry name" value="Potassium Channel Kv1.1, Chain A"/>
    <property type="match status" value="1"/>
</dbReference>
<proteinExistence type="predicted"/>
<evidence type="ECO:0000313" key="2">
    <source>
        <dbReference type="Proteomes" id="UP000230233"/>
    </source>
</evidence>
<dbReference type="InterPro" id="IPR011333">
    <property type="entry name" value="SKP1/BTB/POZ_sf"/>
</dbReference>
<reference evidence="2" key="1">
    <citation type="submission" date="2017-10" db="EMBL/GenBank/DDBJ databases">
        <title>Rapid genome shrinkage in a self-fertile nematode reveals novel sperm competition proteins.</title>
        <authorList>
            <person name="Yin D."/>
            <person name="Schwarz E.M."/>
            <person name="Thomas C.G."/>
            <person name="Felde R.L."/>
            <person name="Korf I.F."/>
            <person name="Cutter A.D."/>
            <person name="Schartner C.M."/>
            <person name="Ralston E.J."/>
            <person name="Meyer B.J."/>
            <person name="Haag E.S."/>
        </authorList>
    </citation>
    <scope>NUCLEOTIDE SEQUENCE [LARGE SCALE GENOMIC DNA]</scope>
    <source>
        <strain evidence="2">JU1422</strain>
    </source>
</reference>
<sequence length="197" mass="22032">MSFLFQKFFQSSKLSTELSDVATATLPSPLEPATAICTTPNQARRIIKTADGQQLVLCADDVKYLEVIDTMFVDLKTLNGEINEEPSVLIPISIDSATMFKIIDWSRSAKKTEESKLNFSQFFPDITIKQCIQILEASLFLGLTHLEKCSAKWIAAKLEGKTTGEMSQILGVPRIGLCQESQDKLNRFNLATPYRFD</sequence>
<dbReference type="SUPFAM" id="SSF81382">
    <property type="entry name" value="Skp1 dimerisation domain-like"/>
    <property type="match status" value="1"/>
</dbReference>
<dbReference type="AlphaFoldDB" id="A0A2G5V129"/>
<keyword evidence="2" id="KW-1185">Reference proteome</keyword>
<organism evidence="1 2">
    <name type="scientific">Caenorhabditis nigoni</name>
    <dbReference type="NCBI Taxonomy" id="1611254"/>
    <lineage>
        <taxon>Eukaryota</taxon>
        <taxon>Metazoa</taxon>
        <taxon>Ecdysozoa</taxon>
        <taxon>Nematoda</taxon>
        <taxon>Chromadorea</taxon>
        <taxon>Rhabditida</taxon>
        <taxon>Rhabditina</taxon>
        <taxon>Rhabditomorpha</taxon>
        <taxon>Rhabditoidea</taxon>
        <taxon>Rhabditidae</taxon>
        <taxon>Peloderinae</taxon>
        <taxon>Caenorhabditis</taxon>
    </lineage>
</organism>
<dbReference type="EMBL" id="PDUG01000002">
    <property type="protein sequence ID" value="PIC45484.1"/>
    <property type="molecule type" value="Genomic_DNA"/>
</dbReference>
<accession>A0A2G5V129</accession>
<dbReference type="STRING" id="1611254.A0A2G5V129"/>
<evidence type="ECO:0000313" key="1">
    <source>
        <dbReference type="EMBL" id="PIC45484.1"/>
    </source>
</evidence>
<protein>
    <recommendedName>
        <fullName evidence="3">SKP1 component POZ domain-containing protein</fullName>
    </recommendedName>
</protein>
<dbReference type="OrthoDB" id="5796328at2759"/>
<comment type="caution">
    <text evidence="1">The sequence shown here is derived from an EMBL/GenBank/DDBJ whole genome shotgun (WGS) entry which is preliminary data.</text>
</comment>
<name>A0A2G5V129_9PELO</name>
<dbReference type="GO" id="GO:0006511">
    <property type="term" value="P:ubiquitin-dependent protein catabolic process"/>
    <property type="evidence" value="ECO:0007669"/>
    <property type="project" value="InterPro"/>
</dbReference>